<dbReference type="PANTHER" id="PTHR31286">
    <property type="entry name" value="GLYCINE-RICH CELL WALL STRUCTURAL PROTEIN 1.8-LIKE"/>
    <property type="match status" value="1"/>
</dbReference>
<organism evidence="1 2">
    <name type="scientific">Turnera subulata</name>
    <dbReference type="NCBI Taxonomy" id="218843"/>
    <lineage>
        <taxon>Eukaryota</taxon>
        <taxon>Viridiplantae</taxon>
        <taxon>Streptophyta</taxon>
        <taxon>Embryophyta</taxon>
        <taxon>Tracheophyta</taxon>
        <taxon>Spermatophyta</taxon>
        <taxon>Magnoliopsida</taxon>
        <taxon>eudicotyledons</taxon>
        <taxon>Gunneridae</taxon>
        <taxon>Pentapetalae</taxon>
        <taxon>rosids</taxon>
        <taxon>fabids</taxon>
        <taxon>Malpighiales</taxon>
        <taxon>Passifloraceae</taxon>
        <taxon>Turnera</taxon>
    </lineage>
</organism>
<accession>A0A9Q0FJ90</accession>
<dbReference type="PANTHER" id="PTHR31286:SF99">
    <property type="entry name" value="DUF4283 DOMAIN-CONTAINING PROTEIN"/>
    <property type="match status" value="1"/>
</dbReference>
<comment type="caution">
    <text evidence="1">The sequence shown here is derived from an EMBL/GenBank/DDBJ whole genome shotgun (WGS) entry which is preliminary data.</text>
</comment>
<dbReference type="Proteomes" id="UP001141552">
    <property type="component" value="Unassembled WGS sequence"/>
</dbReference>
<evidence type="ECO:0000313" key="1">
    <source>
        <dbReference type="EMBL" id="KAJ4832480.1"/>
    </source>
</evidence>
<dbReference type="AlphaFoldDB" id="A0A9Q0FJ90"/>
<gene>
    <name evidence="1" type="ORF">Tsubulata_000022</name>
</gene>
<evidence type="ECO:0000313" key="2">
    <source>
        <dbReference type="Proteomes" id="UP001141552"/>
    </source>
</evidence>
<dbReference type="InterPro" id="IPR040256">
    <property type="entry name" value="At4g02000-like"/>
</dbReference>
<dbReference type="EMBL" id="JAKUCV010005122">
    <property type="protein sequence ID" value="KAJ4832480.1"/>
    <property type="molecule type" value="Genomic_DNA"/>
</dbReference>
<dbReference type="OrthoDB" id="1926761at2759"/>
<name>A0A9Q0FJ90_9ROSI</name>
<keyword evidence="2" id="KW-1185">Reference proteome</keyword>
<proteinExistence type="predicted"/>
<sequence>MEWVRLPGLPLMYYDDDLLATFAQRIGKPVKIDSNTSLASRELYARMCVEIDLTQPLVPLVTIRDEVSMCNMRTFMSFGMVSDIVDVPRVSPPSQPKQPATFGEWMVVAR</sequence>
<reference evidence="1" key="1">
    <citation type="submission" date="2022-02" db="EMBL/GenBank/DDBJ databases">
        <authorList>
            <person name="Henning P.M."/>
            <person name="McCubbin A.G."/>
            <person name="Shore J.S."/>
        </authorList>
    </citation>
    <scope>NUCLEOTIDE SEQUENCE</scope>
    <source>
        <strain evidence="1">F60SS</strain>
        <tissue evidence="1">Leaves</tissue>
    </source>
</reference>
<reference evidence="1" key="2">
    <citation type="journal article" date="2023" name="Plants (Basel)">
        <title>Annotation of the Turnera subulata (Passifloraceae) Draft Genome Reveals the S-Locus Evolved after the Divergence of Turneroideae from Passifloroideae in a Stepwise Manner.</title>
        <authorList>
            <person name="Henning P.M."/>
            <person name="Roalson E.H."/>
            <person name="Mir W."/>
            <person name="McCubbin A.G."/>
            <person name="Shore J.S."/>
        </authorList>
    </citation>
    <scope>NUCLEOTIDE SEQUENCE</scope>
    <source>
        <strain evidence="1">F60SS</strain>
    </source>
</reference>
<evidence type="ECO:0008006" key="3">
    <source>
        <dbReference type="Google" id="ProtNLM"/>
    </source>
</evidence>
<protein>
    <recommendedName>
        <fullName evidence="3">DUF4283 domain-containing protein</fullName>
    </recommendedName>
</protein>